<reference evidence="3" key="1">
    <citation type="journal article" date="2019" name="Nat. Commun.">
        <title>The genome of broomcorn millet.</title>
        <authorList>
            <person name="Zou C."/>
            <person name="Miki D."/>
            <person name="Li D."/>
            <person name="Tang Q."/>
            <person name="Xiao L."/>
            <person name="Rajput S."/>
            <person name="Deng P."/>
            <person name="Jia W."/>
            <person name="Huang R."/>
            <person name="Zhang M."/>
            <person name="Sun Y."/>
            <person name="Hu J."/>
            <person name="Fu X."/>
            <person name="Schnable P.S."/>
            <person name="Li F."/>
            <person name="Zhang H."/>
            <person name="Feng B."/>
            <person name="Zhu X."/>
            <person name="Liu R."/>
            <person name="Schnable J.C."/>
            <person name="Zhu J.-K."/>
            <person name="Zhang H."/>
        </authorList>
    </citation>
    <scope>NUCLEOTIDE SEQUENCE [LARGE SCALE GENOMIC DNA]</scope>
</reference>
<organism evidence="2 3">
    <name type="scientific">Panicum miliaceum</name>
    <name type="common">Proso millet</name>
    <name type="synonym">Broomcorn millet</name>
    <dbReference type="NCBI Taxonomy" id="4540"/>
    <lineage>
        <taxon>Eukaryota</taxon>
        <taxon>Viridiplantae</taxon>
        <taxon>Streptophyta</taxon>
        <taxon>Embryophyta</taxon>
        <taxon>Tracheophyta</taxon>
        <taxon>Spermatophyta</taxon>
        <taxon>Magnoliopsida</taxon>
        <taxon>Liliopsida</taxon>
        <taxon>Poales</taxon>
        <taxon>Poaceae</taxon>
        <taxon>PACMAD clade</taxon>
        <taxon>Panicoideae</taxon>
        <taxon>Panicodae</taxon>
        <taxon>Paniceae</taxon>
        <taxon>Panicinae</taxon>
        <taxon>Panicum</taxon>
        <taxon>Panicum sect. Panicum</taxon>
    </lineage>
</organism>
<dbReference type="STRING" id="4540.A0A3L6SV50"/>
<dbReference type="PANTHER" id="PTHR34590">
    <property type="entry name" value="OS03G0124300 PROTEIN-RELATED"/>
    <property type="match status" value="1"/>
</dbReference>
<dbReference type="EMBL" id="PQIB02000004">
    <property type="protein sequence ID" value="RLN25557.1"/>
    <property type="molecule type" value="Genomic_DNA"/>
</dbReference>
<evidence type="ECO:0000313" key="2">
    <source>
        <dbReference type="EMBL" id="RLN25557.1"/>
    </source>
</evidence>
<dbReference type="Proteomes" id="UP000275267">
    <property type="component" value="Unassembled WGS sequence"/>
</dbReference>
<comment type="caution">
    <text evidence="2">The sequence shown here is derived from an EMBL/GenBank/DDBJ whole genome shotgun (WGS) entry which is preliminary data.</text>
</comment>
<name>A0A3L6SV50_PANMI</name>
<proteinExistence type="predicted"/>
<feature type="region of interest" description="Disordered" evidence="1">
    <location>
        <begin position="150"/>
        <end position="192"/>
    </location>
</feature>
<keyword evidence="3" id="KW-1185">Reference proteome</keyword>
<gene>
    <name evidence="2" type="ORF">C2845_PM07G37690</name>
</gene>
<protein>
    <submittedName>
        <fullName evidence="2">Receptor-like protein kinase HERK 1</fullName>
    </submittedName>
</protein>
<accession>A0A3L6SV50</accession>
<evidence type="ECO:0000256" key="1">
    <source>
        <dbReference type="SAM" id="MobiDB-lite"/>
    </source>
</evidence>
<sequence>MLLERPSEELMVLPRSFSRRVPGMLLRAVVVLSALLAAARAAFVPADSYLVLCGKAASATVGGRTFVGDSTLPGSVLSAPQSAVANASAGAANASHGEAELYRYARVFPAPSTYTFAIKRPGRHFVRLHFFPCGGHAVEDLASRRDLPGRLHRRGAHGRGPQDGPAHGGLRHPGGGAGHGVRDGEGAQQDSDGTISAQFNMTWRFPATPGWAYLLRLHFCDIVSKAANQLAFNVYVGG</sequence>
<dbReference type="PANTHER" id="PTHR34590:SF10">
    <property type="entry name" value="RECEPTOR-LIKE PROTEIN KINASE HERK 1"/>
    <property type="match status" value="1"/>
</dbReference>
<dbReference type="InterPro" id="IPR045272">
    <property type="entry name" value="ANXUR1/2-like"/>
</dbReference>
<dbReference type="AlphaFoldDB" id="A0A3L6SV50"/>
<dbReference type="Gene3D" id="2.60.120.430">
    <property type="entry name" value="Galactose-binding lectin"/>
    <property type="match status" value="2"/>
</dbReference>
<dbReference type="OrthoDB" id="1745392at2759"/>
<evidence type="ECO:0000313" key="3">
    <source>
        <dbReference type="Proteomes" id="UP000275267"/>
    </source>
</evidence>
<dbReference type="GO" id="GO:0004714">
    <property type="term" value="F:transmembrane receptor protein tyrosine kinase activity"/>
    <property type="evidence" value="ECO:0007669"/>
    <property type="project" value="InterPro"/>
</dbReference>